<dbReference type="PANTHER" id="PTHR19325">
    <property type="entry name" value="COMPLEMENT COMPONENT-RELATED SUSHI DOMAIN-CONTAINING"/>
    <property type="match status" value="1"/>
</dbReference>
<reference evidence="10" key="2">
    <citation type="submission" date="2025-08" db="UniProtKB">
        <authorList>
            <consortium name="RefSeq"/>
        </authorList>
    </citation>
    <scope>IDENTIFICATION</scope>
</reference>
<evidence type="ECO:0000256" key="2">
    <source>
        <dbReference type="ARBA" id="ARBA00022737"/>
    </source>
</evidence>
<feature type="domain" description="Sushi" evidence="8">
    <location>
        <begin position="473"/>
        <end position="536"/>
    </location>
</feature>
<dbReference type="Gene3D" id="2.10.70.10">
    <property type="entry name" value="Complement Module, domain 1"/>
    <property type="match status" value="10"/>
</dbReference>
<feature type="domain" description="Sushi" evidence="8">
    <location>
        <begin position="351"/>
        <end position="411"/>
    </location>
</feature>
<feature type="disulfide bond" evidence="5">
    <location>
        <begin position="727"/>
        <end position="770"/>
    </location>
</feature>
<dbReference type="RefSeq" id="XP_013388732.1">
    <property type="nucleotide sequence ID" value="XM_013533278.1"/>
</dbReference>
<dbReference type="InterPro" id="IPR035976">
    <property type="entry name" value="Sushi/SCR/CCP_sf"/>
</dbReference>
<dbReference type="AlphaFoldDB" id="A0A1S3HRR6"/>
<keyword evidence="9" id="KW-1185">Reference proteome</keyword>
<evidence type="ECO:0000313" key="10">
    <source>
        <dbReference type="RefSeq" id="XP_013388732.1"/>
    </source>
</evidence>
<evidence type="ECO:0000313" key="9">
    <source>
        <dbReference type="Proteomes" id="UP000085678"/>
    </source>
</evidence>
<name>A0A1S3HRR6_LINAN</name>
<feature type="domain" description="Sushi" evidence="8">
    <location>
        <begin position="788"/>
        <end position="855"/>
    </location>
</feature>
<evidence type="ECO:0000256" key="5">
    <source>
        <dbReference type="PROSITE-ProRule" id="PRU00302"/>
    </source>
</evidence>
<dbReference type="OrthoDB" id="6160142at2759"/>
<keyword evidence="4" id="KW-0325">Glycoprotein</keyword>
<dbReference type="InterPro" id="IPR000436">
    <property type="entry name" value="Sushi_SCR_CCP_dom"/>
</dbReference>
<evidence type="ECO:0000256" key="1">
    <source>
        <dbReference type="ARBA" id="ARBA00022659"/>
    </source>
</evidence>
<evidence type="ECO:0000256" key="4">
    <source>
        <dbReference type="ARBA" id="ARBA00023180"/>
    </source>
</evidence>
<feature type="domain" description="Sushi" evidence="8">
    <location>
        <begin position="217"/>
        <end position="289"/>
    </location>
</feature>
<dbReference type="SUPFAM" id="SSF57535">
    <property type="entry name" value="Complement control module/SCR domain"/>
    <property type="match status" value="10"/>
</dbReference>
<dbReference type="SMART" id="SM00032">
    <property type="entry name" value="CCP"/>
    <property type="match status" value="11"/>
</dbReference>
<feature type="domain" description="Sushi" evidence="8">
    <location>
        <begin position="290"/>
        <end position="350"/>
    </location>
</feature>
<comment type="caution">
    <text evidence="5">Lacks conserved residue(s) required for the propagation of feature annotation.</text>
</comment>
<feature type="domain" description="Sushi" evidence="8">
    <location>
        <begin position="658"/>
        <end position="724"/>
    </location>
</feature>
<proteinExistence type="predicted"/>
<evidence type="ECO:0000256" key="6">
    <source>
        <dbReference type="SAM" id="Phobius"/>
    </source>
</evidence>
<keyword evidence="2" id="KW-0677">Repeat</keyword>
<evidence type="ECO:0000256" key="7">
    <source>
        <dbReference type="SAM" id="SignalP"/>
    </source>
</evidence>
<dbReference type="CDD" id="cd00033">
    <property type="entry name" value="CCP"/>
    <property type="match status" value="5"/>
</dbReference>
<dbReference type="InterPro" id="IPR050350">
    <property type="entry name" value="Compl-Cell_Adhes-Reg"/>
</dbReference>
<keyword evidence="6" id="KW-1133">Transmembrane helix</keyword>
<dbReference type="InParanoid" id="A0A1S3HRR6"/>
<keyword evidence="3 5" id="KW-1015">Disulfide bond</keyword>
<gene>
    <name evidence="10" type="primary">LOC106157576</name>
</gene>
<organism evidence="9 10">
    <name type="scientific">Lingula anatina</name>
    <name type="common">Brachiopod</name>
    <name type="synonym">Lingula unguis</name>
    <dbReference type="NCBI Taxonomy" id="7574"/>
    <lineage>
        <taxon>Eukaryota</taxon>
        <taxon>Metazoa</taxon>
        <taxon>Spiralia</taxon>
        <taxon>Lophotrochozoa</taxon>
        <taxon>Brachiopoda</taxon>
        <taxon>Linguliformea</taxon>
        <taxon>Lingulata</taxon>
        <taxon>Lingulida</taxon>
        <taxon>Linguloidea</taxon>
        <taxon>Lingulidae</taxon>
        <taxon>Lingula</taxon>
    </lineage>
</organism>
<accession>A0A1S3HRR6</accession>
<dbReference type="Pfam" id="PF00084">
    <property type="entry name" value="Sushi"/>
    <property type="match status" value="9"/>
</dbReference>
<feature type="domain" description="Sushi" evidence="8">
    <location>
        <begin position="412"/>
        <end position="472"/>
    </location>
</feature>
<evidence type="ECO:0000256" key="3">
    <source>
        <dbReference type="ARBA" id="ARBA00023157"/>
    </source>
</evidence>
<sequence length="927" mass="97427">MDVKCIMLWLKIAFILLGCTQDVIGPITIPDCPTFGRSLVDATEQWCKDTTPVTYTVAKQNCENICSVLPAPTSATVNSYHEFTDATQRWVGIENDGSAWSGMDPGFNRWPGNAEPASNGQCQAATFTYSASTVSITYSAHSCGASFIYQCQQAVAPCGASPNIAQATKAYSQCSATCCFIGGHVNYTCPSGYQLSGFGGTINCNAGGNYDVDASNGSCDAQPCNNYTLTASNHATANDTSGNYVFGSVVQFTCDNGYGLPGGGTTKTLTCDISGAGVDWDTTVPTCQKVPCPAAANISQSTNDFTGNTSVGITVNYTCNSGYSMADGNSSMVIECQIGGSWSATPVCSAIPCDAPPTVGNSNNDYSSNSSVGAIVTYTCVAGYEMADGNSSTSSQCMFGPYWSTPSSCRMIPCGVPVNVSNTVNEFNGNSSVGAVLTYSCAPGYVLPDGNNSYTVECQFGGNWTATQTCQIVTCPELNSSSINLGSVDTYNNTNFNTSVGLSCDAGYMYPTYTLTETVTCTENGTWDKEFTECVPVQCRPVNVANTASVTLSDYYNVSSVVTITCNANHLIPGTSNTVLTANCLNTASWDQSIPSSCTFVQCPALSVTQATASSAVRNYGTSVTLTCNGGWQFNSLSSTTMTVTCQADGTWSPAVPASCDQFTCPAVQNVTFASYNTSSTAYDTVVGYTCDSGYMFSDGTVTRSTRCNELGAWTVTGIPACVAVSCPQLTPIANGVINSTGLTYQSVATYVCDKGFMMPDGSKTGNQTCGISATWTPTLSPIGCQVINCTVPPPVGVFANYSEPLDDNQTSWMYDTKIEYNCTDGYVFSTGDTQRFSRCTAQGDWLPPDIVCASHPIKVEKRTARYPPKEAPGAAVTGSVGVIFVVSVVVSVIASDIGTFKRHTLWAKDNIQSRSAKAEPAGKSDA</sequence>
<feature type="chain" id="PRO_5010197105" evidence="7">
    <location>
        <begin position="26"/>
        <end position="927"/>
    </location>
</feature>
<dbReference type="PANTHER" id="PTHR19325:SF575">
    <property type="entry name" value="LOCOMOTION-RELATED PROTEIN HIKARU GENKI"/>
    <property type="match status" value="1"/>
</dbReference>
<dbReference type="STRING" id="7574.A0A1S3HRR6"/>
<protein>
    <submittedName>
        <fullName evidence="10">Sushi, von Willebrand factor type A, EGF and pentraxin domain-containing protein 1</fullName>
    </submittedName>
</protein>
<dbReference type="Proteomes" id="UP000085678">
    <property type="component" value="Unplaced"/>
</dbReference>
<keyword evidence="6" id="KW-0812">Transmembrane</keyword>
<dbReference type="PROSITE" id="PS50923">
    <property type="entry name" value="SUSHI"/>
    <property type="match status" value="8"/>
</dbReference>
<feature type="signal peptide" evidence="7">
    <location>
        <begin position="1"/>
        <end position="25"/>
    </location>
</feature>
<evidence type="ECO:0000259" key="8">
    <source>
        <dbReference type="PROSITE" id="PS50923"/>
    </source>
</evidence>
<keyword evidence="6" id="KW-0472">Membrane</keyword>
<feature type="domain" description="Sushi" evidence="8">
    <location>
        <begin position="725"/>
        <end position="787"/>
    </location>
</feature>
<reference evidence="10" key="1">
    <citation type="journal article" date="2015" name="Nat. Commun.">
        <title>The Lingula genome provides insights into brachiopod evolution and the origin of phosphate biomineralization.</title>
        <authorList>
            <person name="Luo Y.J."/>
            <person name="Takeuchi T."/>
            <person name="Koyanagi R."/>
            <person name="Yamada L."/>
            <person name="Kanda M."/>
            <person name="Khalturina M."/>
            <person name="Fujie M."/>
            <person name="Yamasaki S.I."/>
            <person name="Endo K."/>
            <person name="Satoh N."/>
        </authorList>
    </citation>
    <scope>NUCLEOTIDE SEQUENCE</scope>
</reference>
<keyword evidence="7" id="KW-0732">Signal</keyword>
<dbReference type="GeneID" id="106157576"/>
<dbReference type="KEGG" id="lak:106157576"/>
<keyword evidence="1 5" id="KW-0768">Sushi</keyword>
<feature type="transmembrane region" description="Helical" evidence="6">
    <location>
        <begin position="872"/>
        <end position="895"/>
    </location>
</feature>